<keyword evidence="1" id="KW-0812">Transmembrane</keyword>
<protein>
    <submittedName>
        <fullName evidence="2">Uncharacterized protein</fullName>
    </submittedName>
</protein>
<proteinExistence type="predicted"/>
<sequence length="93" mass="10106">MSTTGAAWEREDGGGGRLEMFPLPCAFGAANFVSIFATFCWLGCFECAGRVPDDAGARELEFDISRAAICLVTEPTVDISKREQWPKTLQVKG</sequence>
<reference evidence="2" key="1">
    <citation type="submission" date="2023-11" db="EMBL/GenBank/DDBJ databases">
        <authorList>
            <person name="De Vega J J."/>
            <person name="De Vega J J."/>
        </authorList>
    </citation>
    <scope>NUCLEOTIDE SEQUENCE</scope>
</reference>
<organism evidence="2 3">
    <name type="scientific">Mycena citricolor</name>
    <dbReference type="NCBI Taxonomy" id="2018698"/>
    <lineage>
        <taxon>Eukaryota</taxon>
        <taxon>Fungi</taxon>
        <taxon>Dikarya</taxon>
        <taxon>Basidiomycota</taxon>
        <taxon>Agaricomycotina</taxon>
        <taxon>Agaricomycetes</taxon>
        <taxon>Agaricomycetidae</taxon>
        <taxon>Agaricales</taxon>
        <taxon>Marasmiineae</taxon>
        <taxon>Mycenaceae</taxon>
        <taxon>Mycena</taxon>
    </lineage>
</organism>
<keyword evidence="3" id="KW-1185">Reference proteome</keyword>
<keyword evidence="1" id="KW-1133">Transmembrane helix</keyword>
<gene>
    <name evidence="2" type="ORF">MYCIT1_LOCUS6429</name>
</gene>
<evidence type="ECO:0000313" key="2">
    <source>
        <dbReference type="EMBL" id="CAK5265445.1"/>
    </source>
</evidence>
<keyword evidence="1" id="KW-0472">Membrane</keyword>
<feature type="transmembrane region" description="Helical" evidence="1">
    <location>
        <begin position="20"/>
        <end position="42"/>
    </location>
</feature>
<evidence type="ECO:0000256" key="1">
    <source>
        <dbReference type="SAM" id="Phobius"/>
    </source>
</evidence>
<accession>A0AAD2GZN9</accession>
<comment type="caution">
    <text evidence="2">The sequence shown here is derived from an EMBL/GenBank/DDBJ whole genome shotgun (WGS) entry which is preliminary data.</text>
</comment>
<evidence type="ECO:0000313" key="3">
    <source>
        <dbReference type="Proteomes" id="UP001295794"/>
    </source>
</evidence>
<dbReference type="Proteomes" id="UP001295794">
    <property type="component" value="Unassembled WGS sequence"/>
</dbReference>
<dbReference type="EMBL" id="CAVNYO010000090">
    <property type="protein sequence ID" value="CAK5265445.1"/>
    <property type="molecule type" value="Genomic_DNA"/>
</dbReference>
<dbReference type="AlphaFoldDB" id="A0AAD2GZN9"/>
<name>A0AAD2GZN9_9AGAR</name>